<dbReference type="Pfam" id="PF13508">
    <property type="entry name" value="Acetyltransf_7"/>
    <property type="match status" value="1"/>
</dbReference>
<keyword evidence="6" id="KW-1185">Reference proteome</keyword>
<dbReference type="PANTHER" id="PTHR13947:SF37">
    <property type="entry name" value="LD18367P"/>
    <property type="match status" value="1"/>
</dbReference>
<dbReference type="GO" id="GO:0008080">
    <property type="term" value="F:N-acetyltransferase activity"/>
    <property type="evidence" value="ECO:0007669"/>
    <property type="project" value="InterPro"/>
</dbReference>
<dbReference type="Proteomes" id="UP000726737">
    <property type="component" value="Unassembled WGS sequence"/>
</dbReference>
<dbReference type="CDD" id="cd04301">
    <property type="entry name" value="NAT_SF"/>
    <property type="match status" value="1"/>
</dbReference>
<feature type="domain" description="N-acetyltransferase" evidence="4">
    <location>
        <begin position="134"/>
        <end position="284"/>
    </location>
</feature>
<evidence type="ECO:0000256" key="1">
    <source>
        <dbReference type="ARBA" id="ARBA00022679"/>
    </source>
</evidence>
<comment type="caution">
    <text evidence="5">The sequence shown here is derived from an EMBL/GenBank/DDBJ whole genome shotgun (WGS) entry which is preliminary data.</text>
</comment>
<sequence>MSSLKIQRLDSKNRRSVSKLVFEVHMRSVPSTFNFLKLRPLALIVWTTIATAIFKYRNTPLNSYIEIMTILSGSVTLTQILLFVVLLYEASSTASGPKVVGKLDQFMDADQQDQDKSQSREATESVSAEDVSVGTIRKRTGEQSSLSSSSSSASSTAKAMGVANSVNKDNQFWVLGKGSEEIIGCIGAEVDKVKNEARLVSWAVQPTQVRQGAGTLLLKTAMDQLSGLTCNSNNNKKEKVDKVIVVLQGSQVPALRLFHKYGFVQLDRTPEWTGERVVLQKLTSDWTKEQK</sequence>
<evidence type="ECO:0000313" key="6">
    <source>
        <dbReference type="Proteomes" id="UP000726737"/>
    </source>
</evidence>
<dbReference type="EMBL" id="JAAAJA010000506">
    <property type="protein sequence ID" value="KAG0252676.1"/>
    <property type="molecule type" value="Genomic_DNA"/>
</dbReference>
<accession>A0A9P6PTY2</accession>
<keyword evidence="3" id="KW-0472">Membrane</keyword>
<keyword evidence="3" id="KW-1133">Transmembrane helix</keyword>
<gene>
    <name evidence="5" type="ORF">BG011_006856</name>
</gene>
<dbReference type="InterPro" id="IPR016181">
    <property type="entry name" value="Acyl_CoA_acyltransferase"/>
</dbReference>
<evidence type="ECO:0000259" key="4">
    <source>
        <dbReference type="PROSITE" id="PS51186"/>
    </source>
</evidence>
<dbReference type="PROSITE" id="PS51186">
    <property type="entry name" value="GNAT"/>
    <property type="match status" value="1"/>
</dbReference>
<reference evidence="5" key="1">
    <citation type="journal article" date="2020" name="Fungal Divers.">
        <title>Resolving the Mortierellaceae phylogeny through synthesis of multi-gene phylogenetics and phylogenomics.</title>
        <authorList>
            <person name="Vandepol N."/>
            <person name="Liber J."/>
            <person name="Desiro A."/>
            <person name="Na H."/>
            <person name="Kennedy M."/>
            <person name="Barry K."/>
            <person name="Grigoriev I.V."/>
            <person name="Miller A.N."/>
            <person name="O'Donnell K."/>
            <person name="Stajich J.E."/>
            <person name="Bonito G."/>
        </authorList>
    </citation>
    <scope>NUCLEOTIDE SEQUENCE</scope>
    <source>
        <strain evidence="5">KOD948</strain>
    </source>
</reference>
<protein>
    <recommendedName>
        <fullName evidence="4">N-acetyltransferase domain-containing protein</fullName>
    </recommendedName>
</protein>
<dbReference type="SUPFAM" id="SSF55729">
    <property type="entry name" value="Acyl-CoA N-acyltransferases (Nat)"/>
    <property type="match status" value="1"/>
</dbReference>
<dbReference type="Gene3D" id="3.40.630.30">
    <property type="match status" value="1"/>
</dbReference>
<name>A0A9P6PTY2_9FUNG</name>
<feature type="transmembrane region" description="Helical" evidence="3">
    <location>
        <begin position="38"/>
        <end position="56"/>
    </location>
</feature>
<evidence type="ECO:0000256" key="3">
    <source>
        <dbReference type="SAM" id="Phobius"/>
    </source>
</evidence>
<dbReference type="AlphaFoldDB" id="A0A9P6PTY2"/>
<feature type="region of interest" description="Disordered" evidence="2">
    <location>
        <begin position="110"/>
        <end position="134"/>
    </location>
</feature>
<feature type="compositionally biased region" description="Basic and acidic residues" evidence="2">
    <location>
        <begin position="113"/>
        <end position="123"/>
    </location>
</feature>
<evidence type="ECO:0000256" key="2">
    <source>
        <dbReference type="SAM" id="MobiDB-lite"/>
    </source>
</evidence>
<proteinExistence type="predicted"/>
<dbReference type="OrthoDB" id="2388372at2759"/>
<evidence type="ECO:0000313" key="5">
    <source>
        <dbReference type="EMBL" id="KAG0252676.1"/>
    </source>
</evidence>
<feature type="transmembrane region" description="Helical" evidence="3">
    <location>
        <begin position="68"/>
        <end position="88"/>
    </location>
</feature>
<keyword evidence="3" id="KW-0812">Transmembrane</keyword>
<dbReference type="PANTHER" id="PTHR13947">
    <property type="entry name" value="GNAT FAMILY N-ACETYLTRANSFERASE"/>
    <property type="match status" value="1"/>
</dbReference>
<dbReference type="InterPro" id="IPR000182">
    <property type="entry name" value="GNAT_dom"/>
</dbReference>
<keyword evidence="1" id="KW-0808">Transferase</keyword>
<dbReference type="InterPro" id="IPR050769">
    <property type="entry name" value="NAT_camello-type"/>
</dbReference>
<organism evidence="5 6">
    <name type="scientific">Mortierella polycephala</name>
    <dbReference type="NCBI Taxonomy" id="41804"/>
    <lineage>
        <taxon>Eukaryota</taxon>
        <taxon>Fungi</taxon>
        <taxon>Fungi incertae sedis</taxon>
        <taxon>Mucoromycota</taxon>
        <taxon>Mortierellomycotina</taxon>
        <taxon>Mortierellomycetes</taxon>
        <taxon>Mortierellales</taxon>
        <taxon>Mortierellaceae</taxon>
        <taxon>Mortierella</taxon>
    </lineage>
</organism>